<dbReference type="PANTHER" id="PTHR30471:SF3">
    <property type="entry name" value="UPF0758 PROTEIN YEES-RELATED"/>
    <property type="match status" value="1"/>
</dbReference>
<dbReference type="EMBL" id="CP136051">
    <property type="protein sequence ID" value="WOK06842.1"/>
    <property type="molecule type" value="Genomic_DNA"/>
</dbReference>
<dbReference type="InterPro" id="IPR046778">
    <property type="entry name" value="UPF0758_N"/>
</dbReference>
<keyword evidence="2" id="KW-0479">Metal-binding</keyword>
<proteinExistence type="inferred from homology"/>
<dbReference type="Gene3D" id="3.40.140.10">
    <property type="entry name" value="Cytidine Deaminase, domain 2"/>
    <property type="match status" value="1"/>
</dbReference>
<sequence>MSEGDYMQRLSIKSWSEDDRPREKLMSKGKSVLSDAELLAILINSGTKRHSAVDLAKMILQKANNDLNALGKFSMADFTTFEGIGEARAITIMSALELGRRRKEQATEAKPVIITSKEAYNFMRPYLLDLAHEEFWIIFLGRGGKVISVQQVSLGGISGTVADPRVIYKKALELPGCTGIILTHNHPSGNPRPSQEDIRLTKSMKAAGELLQILVLDHLIFCDEGYYSFADEATL</sequence>
<reference evidence="8 9" key="1">
    <citation type="journal article" date="2023" name="Microbiol. Resour. Announc.">
        <title>Complete Genome Sequence of Imperialibacter roseus strain P4T.</title>
        <authorList>
            <person name="Tizabi D.R."/>
            <person name="Bachvaroff T."/>
            <person name="Hill R.T."/>
        </authorList>
    </citation>
    <scope>NUCLEOTIDE SEQUENCE [LARGE SCALE GENOMIC DNA]</scope>
    <source>
        <strain evidence="8 9">P4T</strain>
    </source>
</reference>
<dbReference type="PROSITE" id="PS50249">
    <property type="entry name" value="MPN"/>
    <property type="match status" value="1"/>
</dbReference>
<evidence type="ECO:0000256" key="6">
    <source>
        <dbReference type="RuleBase" id="RU003797"/>
    </source>
</evidence>
<organism evidence="8 9">
    <name type="scientific">Imperialibacter roseus</name>
    <dbReference type="NCBI Taxonomy" id="1324217"/>
    <lineage>
        <taxon>Bacteria</taxon>
        <taxon>Pseudomonadati</taxon>
        <taxon>Bacteroidota</taxon>
        <taxon>Cytophagia</taxon>
        <taxon>Cytophagales</taxon>
        <taxon>Flammeovirgaceae</taxon>
        <taxon>Imperialibacter</taxon>
    </lineage>
</organism>
<accession>A0ABZ0IP84</accession>
<name>A0ABZ0IP84_9BACT</name>
<evidence type="ECO:0000256" key="3">
    <source>
        <dbReference type="ARBA" id="ARBA00022801"/>
    </source>
</evidence>
<protein>
    <submittedName>
        <fullName evidence="8">DNA repair protein RadC</fullName>
    </submittedName>
</protein>
<dbReference type="InterPro" id="IPR037518">
    <property type="entry name" value="MPN"/>
</dbReference>
<evidence type="ECO:0000313" key="9">
    <source>
        <dbReference type="Proteomes" id="UP001302349"/>
    </source>
</evidence>
<dbReference type="NCBIfam" id="TIGR00608">
    <property type="entry name" value="radc"/>
    <property type="match status" value="1"/>
</dbReference>
<dbReference type="InterPro" id="IPR025657">
    <property type="entry name" value="RadC_JAB"/>
</dbReference>
<dbReference type="RefSeq" id="WP_317489541.1">
    <property type="nucleotide sequence ID" value="NZ_CP136051.1"/>
</dbReference>
<dbReference type="CDD" id="cd08071">
    <property type="entry name" value="MPN_DUF2466"/>
    <property type="match status" value="1"/>
</dbReference>
<evidence type="ECO:0000313" key="8">
    <source>
        <dbReference type="EMBL" id="WOK06842.1"/>
    </source>
</evidence>
<evidence type="ECO:0000256" key="2">
    <source>
        <dbReference type="ARBA" id="ARBA00022723"/>
    </source>
</evidence>
<dbReference type="NCBIfam" id="NF000642">
    <property type="entry name" value="PRK00024.1"/>
    <property type="match status" value="1"/>
</dbReference>
<dbReference type="Proteomes" id="UP001302349">
    <property type="component" value="Chromosome"/>
</dbReference>
<evidence type="ECO:0000256" key="1">
    <source>
        <dbReference type="ARBA" id="ARBA00022670"/>
    </source>
</evidence>
<keyword evidence="4" id="KW-0862">Zinc</keyword>
<feature type="domain" description="MPN" evidence="7">
    <location>
        <begin position="112"/>
        <end position="235"/>
    </location>
</feature>
<evidence type="ECO:0000256" key="4">
    <source>
        <dbReference type="ARBA" id="ARBA00022833"/>
    </source>
</evidence>
<dbReference type="PROSITE" id="PS01302">
    <property type="entry name" value="UPF0758"/>
    <property type="match status" value="1"/>
</dbReference>
<evidence type="ECO:0000259" key="7">
    <source>
        <dbReference type="PROSITE" id="PS50249"/>
    </source>
</evidence>
<dbReference type="Pfam" id="PF20582">
    <property type="entry name" value="UPF0758_N"/>
    <property type="match status" value="1"/>
</dbReference>
<dbReference type="PANTHER" id="PTHR30471">
    <property type="entry name" value="DNA REPAIR PROTEIN RADC"/>
    <property type="match status" value="1"/>
</dbReference>
<keyword evidence="9" id="KW-1185">Reference proteome</keyword>
<dbReference type="InterPro" id="IPR020891">
    <property type="entry name" value="UPF0758_CS"/>
</dbReference>
<comment type="similarity">
    <text evidence="6">Belongs to the UPF0758 family.</text>
</comment>
<dbReference type="Pfam" id="PF04002">
    <property type="entry name" value="RadC"/>
    <property type="match status" value="1"/>
</dbReference>
<keyword evidence="5" id="KW-0482">Metalloprotease</keyword>
<dbReference type="InterPro" id="IPR001405">
    <property type="entry name" value="UPF0758"/>
</dbReference>
<gene>
    <name evidence="8" type="primary">radC</name>
    <name evidence="8" type="ORF">RT717_27625</name>
</gene>
<keyword evidence="3" id="KW-0378">Hydrolase</keyword>
<keyword evidence="1" id="KW-0645">Protease</keyword>
<evidence type="ECO:0000256" key="5">
    <source>
        <dbReference type="ARBA" id="ARBA00023049"/>
    </source>
</evidence>